<keyword evidence="4 10" id="KW-1133">Transmembrane helix</keyword>
<comment type="caution">
    <text evidence="13">The sequence shown here is derived from an EMBL/GenBank/DDBJ whole genome shotgun (WGS) entry which is preliminary data.</text>
</comment>
<keyword evidence="6" id="KW-1015">Disulfide bond</keyword>
<dbReference type="InterPro" id="IPR003599">
    <property type="entry name" value="Ig_sub"/>
</dbReference>
<dbReference type="PANTHER" id="PTHR13869:SF22">
    <property type="entry name" value="JUNCTIONAL ADHESION MOLECULE-LIKE"/>
    <property type="match status" value="1"/>
</dbReference>
<evidence type="ECO:0000256" key="1">
    <source>
        <dbReference type="ARBA" id="ARBA00004479"/>
    </source>
</evidence>
<feature type="transmembrane region" description="Helical" evidence="10">
    <location>
        <begin position="148"/>
        <end position="172"/>
    </location>
</feature>
<dbReference type="InterPro" id="IPR013106">
    <property type="entry name" value="Ig_V-set"/>
</dbReference>
<dbReference type="GO" id="GO:0098609">
    <property type="term" value="P:cell-cell adhesion"/>
    <property type="evidence" value="ECO:0007669"/>
    <property type="project" value="TreeGrafter"/>
</dbReference>
<dbReference type="InterPro" id="IPR000920">
    <property type="entry name" value="Myelin_P0-rel"/>
</dbReference>
<keyword evidence="14" id="KW-1185">Reference proteome</keyword>
<keyword evidence="8" id="KW-0393">Immunoglobulin domain</keyword>
<feature type="region of interest" description="Disordered" evidence="9">
    <location>
        <begin position="229"/>
        <end position="287"/>
    </location>
</feature>
<accession>A0A9D3LYD8</accession>
<feature type="domain" description="Ig-like" evidence="12">
    <location>
        <begin position="31"/>
        <end position="123"/>
    </location>
</feature>
<evidence type="ECO:0000256" key="10">
    <source>
        <dbReference type="SAM" id="Phobius"/>
    </source>
</evidence>
<evidence type="ECO:0000256" key="9">
    <source>
        <dbReference type="SAM" id="MobiDB-lite"/>
    </source>
</evidence>
<comment type="subcellular location">
    <subcellularLocation>
        <location evidence="1">Membrane</location>
        <topology evidence="1">Single-pass type I membrane protein</topology>
    </subcellularLocation>
</comment>
<evidence type="ECO:0000256" key="6">
    <source>
        <dbReference type="ARBA" id="ARBA00023157"/>
    </source>
</evidence>
<evidence type="ECO:0000256" key="11">
    <source>
        <dbReference type="SAM" id="SignalP"/>
    </source>
</evidence>
<dbReference type="PANTHER" id="PTHR13869">
    <property type="entry name" value="MYELIN P0 RELATED"/>
    <property type="match status" value="1"/>
</dbReference>
<proteinExistence type="predicted"/>
<evidence type="ECO:0000256" key="7">
    <source>
        <dbReference type="ARBA" id="ARBA00023180"/>
    </source>
</evidence>
<evidence type="ECO:0000256" key="3">
    <source>
        <dbReference type="ARBA" id="ARBA00022729"/>
    </source>
</evidence>
<dbReference type="Proteomes" id="UP001044222">
    <property type="component" value="Chromosome 13"/>
</dbReference>
<dbReference type="EMBL" id="JAFIRN010000013">
    <property type="protein sequence ID" value="KAG5837385.1"/>
    <property type="molecule type" value="Genomic_DNA"/>
</dbReference>
<dbReference type="SMART" id="SM00409">
    <property type="entry name" value="IG"/>
    <property type="match status" value="1"/>
</dbReference>
<feature type="region of interest" description="Disordered" evidence="9">
    <location>
        <begin position="178"/>
        <end position="200"/>
    </location>
</feature>
<reference evidence="13" key="1">
    <citation type="submission" date="2021-01" db="EMBL/GenBank/DDBJ databases">
        <title>A chromosome-scale assembly of European eel, Anguilla anguilla.</title>
        <authorList>
            <person name="Henkel C."/>
            <person name="Jong-Raadsen S.A."/>
            <person name="Dufour S."/>
            <person name="Weltzien F.-A."/>
            <person name="Palstra A.P."/>
            <person name="Pelster B."/>
            <person name="Spaink H.P."/>
            <person name="Van Den Thillart G.E."/>
            <person name="Jansen H."/>
            <person name="Zahm M."/>
            <person name="Klopp C."/>
            <person name="Cedric C."/>
            <person name="Louis A."/>
            <person name="Berthelot C."/>
            <person name="Parey E."/>
            <person name="Roest Crollius H."/>
            <person name="Montfort J."/>
            <person name="Robinson-Rechavi M."/>
            <person name="Bucao C."/>
            <person name="Bouchez O."/>
            <person name="Gislard M."/>
            <person name="Lluch J."/>
            <person name="Milhes M."/>
            <person name="Lampietro C."/>
            <person name="Lopez Roques C."/>
            <person name="Donnadieu C."/>
            <person name="Braasch I."/>
            <person name="Desvignes T."/>
            <person name="Postlethwait J."/>
            <person name="Bobe J."/>
            <person name="Guiguen Y."/>
            <person name="Dirks R."/>
        </authorList>
    </citation>
    <scope>NUCLEOTIDE SEQUENCE</scope>
    <source>
        <strain evidence="13">Tag_6206</strain>
        <tissue evidence="13">Liver</tissue>
    </source>
</reference>
<keyword evidence="5 10" id="KW-0472">Membrane</keyword>
<organism evidence="13 14">
    <name type="scientific">Anguilla anguilla</name>
    <name type="common">European freshwater eel</name>
    <name type="synonym">Muraena anguilla</name>
    <dbReference type="NCBI Taxonomy" id="7936"/>
    <lineage>
        <taxon>Eukaryota</taxon>
        <taxon>Metazoa</taxon>
        <taxon>Chordata</taxon>
        <taxon>Craniata</taxon>
        <taxon>Vertebrata</taxon>
        <taxon>Euteleostomi</taxon>
        <taxon>Actinopterygii</taxon>
        <taxon>Neopterygii</taxon>
        <taxon>Teleostei</taxon>
        <taxon>Anguilliformes</taxon>
        <taxon>Anguillidae</taxon>
        <taxon>Anguilla</taxon>
    </lineage>
</organism>
<evidence type="ECO:0000256" key="4">
    <source>
        <dbReference type="ARBA" id="ARBA00022989"/>
    </source>
</evidence>
<sequence>MDCAVWTVIIFCVSAASRSRGCVLTDPANRVQEGSDVRLTCTFSTCPGPLDRTVHVTWEFNDTVVAFYYLNQTGRSHLEYVGDILAGDFSVLLRSVTPQQAGTYTCLVRPSGSGFIYKNRTLLAVAPRGSGRRIMVNSDPSVPLPLRLILGCCGAGLLVLAAGSMLGVGAYWRRGRGQWNTSRKNQGTPASTEEKCPHKDKDQDCYVTLQRGKAPPPASKEESIYVTMHGRPVPPGLQAQPSPNRKGIPTEWCAQENPPRVKNENLPSPHPDSSAASCHVIDQSGLS</sequence>
<evidence type="ECO:0000256" key="8">
    <source>
        <dbReference type="ARBA" id="ARBA00023319"/>
    </source>
</evidence>
<protein>
    <recommendedName>
        <fullName evidence="12">Ig-like domain-containing protein</fullName>
    </recommendedName>
</protein>
<evidence type="ECO:0000256" key="5">
    <source>
        <dbReference type="ARBA" id="ARBA00023136"/>
    </source>
</evidence>
<dbReference type="InterPro" id="IPR013783">
    <property type="entry name" value="Ig-like_fold"/>
</dbReference>
<keyword evidence="3 11" id="KW-0732">Signal</keyword>
<keyword evidence="7" id="KW-0325">Glycoprotein</keyword>
<dbReference type="Pfam" id="PF07686">
    <property type="entry name" value="V-set"/>
    <property type="match status" value="1"/>
</dbReference>
<evidence type="ECO:0000256" key="2">
    <source>
        <dbReference type="ARBA" id="ARBA00022692"/>
    </source>
</evidence>
<evidence type="ECO:0000313" key="14">
    <source>
        <dbReference type="Proteomes" id="UP001044222"/>
    </source>
</evidence>
<keyword evidence="2 10" id="KW-0812">Transmembrane</keyword>
<evidence type="ECO:0000259" key="12">
    <source>
        <dbReference type="PROSITE" id="PS50835"/>
    </source>
</evidence>
<feature type="chain" id="PRO_5039125276" description="Ig-like domain-containing protein" evidence="11">
    <location>
        <begin position="22"/>
        <end position="287"/>
    </location>
</feature>
<dbReference type="SUPFAM" id="SSF48726">
    <property type="entry name" value="Immunoglobulin"/>
    <property type="match status" value="1"/>
</dbReference>
<feature type="compositionally biased region" description="Polar residues" evidence="9">
    <location>
        <begin position="178"/>
        <end position="191"/>
    </location>
</feature>
<dbReference type="AlphaFoldDB" id="A0A9D3LYD8"/>
<dbReference type="PROSITE" id="PS50835">
    <property type="entry name" value="IG_LIKE"/>
    <property type="match status" value="1"/>
</dbReference>
<feature type="signal peptide" evidence="11">
    <location>
        <begin position="1"/>
        <end position="21"/>
    </location>
</feature>
<name>A0A9D3LYD8_ANGAN</name>
<evidence type="ECO:0000313" key="13">
    <source>
        <dbReference type="EMBL" id="KAG5837385.1"/>
    </source>
</evidence>
<dbReference type="GO" id="GO:0005886">
    <property type="term" value="C:plasma membrane"/>
    <property type="evidence" value="ECO:0007669"/>
    <property type="project" value="TreeGrafter"/>
</dbReference>
<dbReference type="Gene3D" id="2.60.40.10">
    <property type="entry name" value="Immunoglobulins"/>
    <property type="match status" value="1"/>
</dbReference>
<dbReference type="InterPro" id="IPR007110">
    <property type="entry name" value="Ig-like_dom"/>
</dbReference>
<gene>
    <name evidence="13" type="ORF">ANANG_G00238700</name>
</gene>
<dbReference type="InterPro" id="IPR036179">
    <property type="entry name" value="Ig-like_dom_sf"/>
</dbReference>